<comment type="caution">
    <text evidence="2">The sequence shown here is derived from an EMBL/GenBank/DDBJ whole genome shotgun (WGS) entry which is preliminary data.</text>
</comment>
<dbReference type="RefSeq" id="WP_043913626.1">
    <property type="nucleotide sequence ID" value="NZ_JXZB01000004.1"/>
</dbReference>
<gene>
    <name evidence="2" type="ORF">TR51_21950</name>
</gene>
<evidence type="ECO:0000313" key="2">
    <source>
        <dbReference type="EMBL" id="KIQ61899.1"/>
    </source>
</evidence>
<evidence type="ECO:0000256" key="1">
    <source>
        <dbReference type="ARBA" id="ARBA00023002"/>
    </source>
</evidence>
<dbReference type="InterPro" id="IPR052019">
    <property type="entry name" value="F420H2_bilvrd_red/Heme_oxyg"/>
</dbReference>
<dbReference type="GO" id="GO:0005829">
    <property type="term" value="C:cytosol"/>
    <property type="evidence" value="ECO:0007669"/>
    <property type="project" value="TreeGrafter"/>
</dbReference>
<accession>A0A0D0PHG0</accession>
<dbReference type="STRING" id="2064.TR51_21950"/>
<organism evidence="2 3">
    <name type="scientific">Kitasatospora griseola</name>
    <name type="common">Streptomyces griseolosporeus</name>
    <dbReference type="NCBI Taxonomy" id="2064"/>
    <lineage>
        <taxon>Bacteria</taxon>
        <taxon>Bacillati</taxon>
        <taxon>Actinomycetota</taxon>
        <taxon>Actinomycetes</taxon>
        <taxon>Kitasatosporales</taxon>
        <taxon>Streptomycetaceae</taxon>
        <taxon>Kitasatospora</taxon>
    </lineage>
</organism>
<dbReference type="EMBL" id="JXZB01000004">
    <property type="protein sequence ID" value="KIQ61899.1"/>
    <property type="molecule type" value="Genomic_DNA"/>
</dbReference>
<evidence type="ECO:0000313" key="3">
    <source>
        <dbReference type="Proteomes" id="UP000032066"/>
    </source>
</evidence>
<name>A0A0D0PHG0_KITGR</name>
<dbReference type="PANTHER" id="PTHR35176">
    <property type="entry name" value="HEME OXYGENASE HI_0854-RELATED"/>
    <property type="match status" value="1"/>
</dbReference>
<sequence length="157" mass="17109">MTTWQDFEQQAPDLAPRIRARFEAHRHHVLATLARDGSPRVSGIEVDFIGADLFLGSMAGAVKALDLRHDPRCALHSNPGPDTSMTGGDAKLALSAVELTDPVDIAGYLAGLPEPPPGPFHAFRLELRRATLTEVADDRLVISTWQPGEQVKVVERQ</sequence>
<dbReference type="InterPro" id="IPR012349">
    <property type="entry name" value="Split_barrel_FMN-bd"/>
</dbReference>
<dbReference type="Gene3D" id="2.30.110.10">
    <property type="entry name" value="Electron Transport, Fmn-binding Protein, Chain A"/>
    <property type="match status" value="1"/>
</dbReference>
<dbReference type="SUPFAM" id="SSF50475">
    <property type="entry name" value="FMN-binding split barrel"/>
    <property type="match status" value="1"/>
</dbReference>
<keyword evidence="1" id="KW-0560">Oxidoreductase</keyword>
<keyword evidence="3" id="KW-1185">Reference proteome</keyword>
<dbReference type="PANTHER" id="PTHR35176:SF6">
    <property type="entry name" value="HEME OXYGENASE HI_0854-RELATED"/>
    <property type="match status" value="1"/>
</dbReference>
<dbReference type="AlphaFoldDB" id="A0A0D0PHG0"/>
<dbReference type="GO" id="GO:0070967">
    <property type="term" value="F:coenzyme F420 binding"/>
    <property type="evidence" value="ECO:0007669"/>
    <property type="project" value="TreeGrafter"/>
</dbReference>
<dbReference type="GO" id="GO:0016627">
    <property type="term" value="F:oxidoreductase activity, acting on the CH-CH group of donors"/>
    <property type="evidence" value="ECO:0007669"/>
    <property type="project" value="TreeGrafter"/>
</dbReference>
<dbReference type="Proteomes" id="UP000032066">
    <property type="component" value="Unassembled WGS sequence"/>
</dbReference>
<proteinExistence type="predicted"/>
<protein>
    <submittedName>
        <fullName evidence="2">Pyridoxamine 5'-phosphate oxidase</fullName>
    </submittedName>
</protein>
<dbReference type="OrthoDB" id="5115613at2"/>
<dbReference type="PATRIC" id="fig|2064.6.peg.4716"/>
<reference evidence="2 3" key="1">
    <citation type="submission" date="2015-02" db="EMBL/GenBank/DDBJ databases">
        <title>Draft genome sequence of Kitasatospora griseola MF730-N6, a bafilomycin, terpentecin and satosporin producer.</title>
        <authorList>
            <person name="Arens J.C."/>
            <person name="Haltli B."/>
            <person name="Kerr R.G."/>
        </authorList>
    </citation>
    <scope>NUCLEOTIDE SEQUENCE [LARGE SCALE GENOMIC DNA]</scope>
    <source>
        <strain evidence="2 3">MF730-N6</strain>
    </source>
</reference>